<dbReference type="EMBL" id="JAMDGY010000017">
    <property type="protein sequence ID" value="MDD0990220.1"/>
    <property type="molecule type" value="Genomic_DNA"/>
</dbReference>
<sequence>MTRRTFWAGAGALAVIAVAVGLAVRPGAQPVAASRPVTLAADSGPALARLGDQQVGVDELKTQLAQLPPPAREQLRANREGLEAWIRSRLAEKALYQQAEAQGWPQRPDVQAQTRAATEQIVLRDYLDSVSQVPEDYPSQDELKRAYEAGKASLQLPARYRLSQIFLAVADEQSLDTVRKQAQALGKRAQAPEADFAALAREFSQDRQADDVGGDSGLQPLAQLLPQVREVVARLKVGAVSEPVQGPAGFHIVRLIEQQPARVATLEEVLPRLRAMLRAQRQEQVAKAYVDGLFNTATLSIDGAALNQVIEANR</sequence>
<keyword evidence="2" id="KW-0697">Rotamase</keyword>
<dbReference type="Pfam" id="PF13145">
    <property type="entry name" value="Rotamase_2"/>
    <property type="match status" value="1"/>
</dbReference>
<comment type="similarity">
    <text evidence="1">Belongs to the PpiC/parvulin rotamase family.</text>
</comment>
<dbReference type="GO" id="GO:0016853">
    <property type="term" value="F:isomerase activity"/>
    <property type="evidence" value="ECO:0007669"/>
    <property type="project" value="UniProtKB-KW"/>
</dbReference>
<dbReference type="InterPro" id="IPR046357">
    <property type="entry name" value="PPIase_dom_sf"/>
</dbReference>
<dbReference type="PROSITE" id="PS50198">
    <property type="entry name" value="PPIC_PPIASE_2"/>
    <property type="match status" value="1"/>
</dbReference>
<evidence type="ECO:0000313" key="5">
    <source>
        <dbReference type="Proteomes" id="UP001148203"/>
    </source>
</evidence>
<protein>
    <submittedName>
        <fullName evidence="4">Peptidylprolyl isomerase</fullName>
    </submittedName>
</protein>
<dbReference type="PANTHER" id="PTHR47245">
    <property type="entry name" value="PEPTIDYLPROLYL ISOMERASE"/>
    <property type="match status" value="1"/>
</dbReference>
<dbReference type="PANTHER" id="PTHR47245:SF3">
    <property type="entry name" value="PEPTIDYL-PROLYL CIS-TRANS ISOMERASE, PPIC-TYPE-RELATED"/>
    <property type="match status" value="1"/>
</dbReference>
<evidence type="ECO:0000259" key="3">
    <source>
        <dbReference type="PROSITE" id="PS50198"/>
    </source>
</evidence>
<dbReference type="RefSeq" id="WP_273911194.1">
    <property type="nucleotide sequence ID" value="NZ_JAMDGX010000038.1"/>
</dbReference>
<evidence type="ECO:0000256" key="1">
    <source>
        <dbReference type="ARBA" id="ARBA00007656"/>
    </source>
</evidence>
<dbReference type="InterPro" id="IPR000297">
    <property type="entry name" value="PPIase_PpiC"/>
</dbReference>
<keyword evidence="2 4" id="KW-0413">Isomerase</keyword>
<comment type="caution">
    <text evidence="4">The sequence shown here is derived from an EMBL/GenBank/DDBJ whole genome shotgun (WGS) entry which is preliminary data.</text>
</comment>
<accession>A0ABT5NPW6</accession>
<organism evidence="4 5">
    <name type="scientific">Pseudomonas fontis</name>
    <dbReference type="NCBI Taxonomy" id="2942633"/>
    <lineage>
        <taxon>Bacteria</taxon>
        <taxon>Pseudomonadati</taxon>
        <taxon>Pseudomonadota</taxon>
        <taxon>Gammaproteobacteria</taxon>
        <taxon>Pseudomonadales</taxon>
        <taxon>Pseudomonadaceae</taxon>
        <taxon>Pseudomonas</taxon>
    </lineage>
</organism>
<dbReference type="SUPFAM" id="SSF54534">
    <property type="entry name" value="FKBP-like"/>
    <property type="match status" value="1"/>
</dbReference>
<feature type="domain" description="PpiC" evidence="3">
    <location>
        <begin position="157"/>
        <end position="257"/>
    </location>
</feature>
<proteinExistence type="inferred from homology"/>
<gene>
    <name evidence="4" type="ORF">M5G11_06665</name>
</gene>
<evidence type="ECO:0000256" key="2">
    <source>
        <dbReference type="PROSITE-ProRule" id="PRU00278"/>
    </source>
</evidence>
<keyword evidence="5" id="KW-1185">Reference proteome</keyword>
<evidence type="ECO:0000313" key="4">
    <source>
        <dbReference type="EMBL" id="MDD0990220.1"/>
    </source>
</evidence>
<dbReference type="Gene3D" id="3.10.50.40">
    <property type="match status" value="1"/>
</dbReference>
<reference evidence="4 5" key="1">
    <citation type="submission" date="2022-05" db="EMBL/GenBank/DDBJ databases">
        <title>Novel Pseudomonas spp. Isolated from a Rainbow Trout Aquaculture Facility.</title>
        <authorList>
            <person name="Testerman T."/>
            <person name="Graf J."/>
        </authorList>
    </citation>
    <scope>NUCLEOTIDE SEQUENCE [LARGE SCALE GENOMIC DNA]</scope>
    <source>
        <strain evidence="4 5">ID681</strain>
    </source>
</reference>
<dbReference type="Proteomes" id="UP001148203">
    <property type="component" value="Unassembled WGS sequence"/>
</dbReference>
<name>A0ABT5NPW6_9PSED</name>
<dbReference type="InterPro" id="IPR050245">
    <property type="entry name" value="PrsA_foldase"/>
</dbReference>